<dbReference type="Gene3D" id="3.40.50.1820">
    <property type="entry name" value="alpha/beta hydrolase"/>
    <property type="match status" value="1"/>
</dbReference>
<dbReference type="PANTHER" id="PTHR43918:SF4">
    <property type="entry name" value="CARBOXYLIC ESTER HYDROLASE"/>
    <property type="match status" value="1"/>
</dbReference>
<dbReference type="KEGG" id="vde:111244098"/>
<dbReference type="GO" id="GO:0003990">
    <property type="term" value="F:acetylcholinesterase activity"/>
    <property type="evidence" value="ECO:0007669"/>
    <property type="project" value="TreeGrafter"/>
</dbReference>
<reference evidence="7" key="1">
    <citation type="submission" date="2021-01" db="UniProtKB">
        <authorList>
            <consortium name="EnsemblMetazoa"/>
        </authorList>
    </citation>
    <scope>IDENTIFICATION</scope>
</reference>
<dbReference type="GO" id="GO:0005615">
    <property type="term" value="C:extracellular space"/>
    <property type="evidence" value="ECO:0007669"/>
    <property type="project" value="TreeGrafter"/>
</dbReference>
<feature type="domain" description="Carboxylesterase type B" evidence="6">
    <location>
        <begin position="50"/>
        <end position="590"/>
    </location>
</feature>
<keyword evidence="8" id="KW-1185">Reference proteome</keyword>
<dbReference type="InParanoid" id="A0A7M7J3X4"/>
<dbReference type="GO" id="GO:0005886">
    <property type="term" value="C:plasma membrane"/>
    <property type="evidence" value="ECO:0007669"/>
    <property type="project" value="TreeGrafter"/>
</dbReference>
<evidence type="ECO:0000256" key="1">
    <source>
        <dbReference type="ARBA" id="ARBA00005964"/>
    </source>
</evidence>
<evidence type="ECO:0000313" key="7">
    <source>
        <dbReference type="EnsemblMetazoa" id="XP_022646476"/>
    </source>
</evidence>
<evidence type="ECO:0000259" key="6">
    <source>
        <dbReference type="Pfam" id="PF00135"/>
    </source>
</evidence>
<evidence type="ECO:0000256" key="2">
    <source>
        <dbReference type="ARBA" id="ARBA00022487"/>
    </source>
</evidence>
<dbReference type="InterPro" id="IPR029058">
    <property type="entry name" value="AB_hydrolase_fold"/>
</dbReference>
<dbReference type="GO" id="GO:0019695">
    <property type="term" value="P:choline metabolic process"/>
    <property type="evidence" value="ECO:0007669"/>
    <property type="project" value="TreeGrafter"/>
</dbReference>
<dbReference type="OrthoDB" id="6512235at2759"/>
<dbReference type="EC" id="3.1.1.-" evidence="5"/>
<comment type="similarity">
    <text evidence="1 5">Belongs to the type-B carboxylesterase/lipase family.</text>
</comment>
<dbReference type="PROSITE" id="PS00122">
    <property type="entry name" value="CARBOXYLESTERASE_B_1"/>
    <property type="match status" value="1"/>
</dbReference>
<organism evidence="7 8">
    <name type="scientific">Varroa destructor</name>
    <name type="common">Honeybee mite</name>
    <dbReference type="NCBI Taxonomy" id="109461"/>
    <lineage>
        <taxon>Eukaryota</taxon>
        <taxon>Metazoa</taxon>
        <taxon>Ecdysozoa</taxon>
        <taxon>Arthropoda</taxon>
        <taxon>Chelicerata</taxon>
        <taxon>Arachnida</taxon>
        <taxon>Acari</taxon>
        <taxon>Parasitiformes</taxon>
        <taxon>Mesostigmata</taxon>
        <taxon>Gamasina</taxon>
        <taxon>Dermanyssoidea</taxon>
        <taxon>Varroidae</taxon>
        <taxon>Varroa</taxon>
    </lineage>
</organism>
<evidence type="ECO:0000256" key="5">
    <source>
        <dbReference type="RuleBase" id="RU361235"/>
    </source>
</evidence>
<keyword evidence="3 5" id="KW-0378">Hydrolase</keyword>
<sequence length="677" mass="74824">MSPVLNSTTCSTKIYITRTLSTIICFICLMSSSIVNNVAAQEPIEVQYVNVKTEVGNLRGYKMRSIEGKDINVFIGVPFAKPPVGKRRFKRPEPLDPVDPNITRDALTKKPMCPQIPMIVPGIRLENEMNDDDCLYMNIFASADTSSSEKKPVMVYFYGGFYQWGDNNLALYDGVEFAAETDSVIAFPAYRVSLFGFLNSTGKSAPGNQGLFDQLLALKFIQRNVEFFGGDLNLVTIAGQSAGAISASIHTSSPATKGLFRRALLLSGAANTLAFFKEADGQNLLFTVANFMDCFNNNRSVVEQYDSMADCLATKDRLALLDQLSKLDGGYKLAFGPGRDGQIIAGDIRRPTTLEYNVEDIMMGTTDTDGELVLRQVMGLEPAFEDLARSSGPDIAVKLALKQMYEISTISAAEMYSAYITDQDTDDGFDAVLKKAPRMFTDVSFDCPAKFYMNSVEKVNGKKTNIYRYVLKEPRAKVFVDAMGAGPATHTDDVMFFLGIALNKDVKRPWDPRTPAALQMTLDNYTDEDRKLAKDILRSVKEFMINGKPTLPGKTDLWPKYSETSPSVVNLTPKTISVTEGPVSKLCHLWAPYLISSDIAELYGFSTTTTTTTTTKPIYRKAKTIIKNGRRLSKSRHPDRYQNSAPTGNFSHGQVITVLSATTCMLLLVKEALTCNY</sequence>
<evidence type="ECO:0000256" key="4">
    <source>
        <dbReference type="ARBA" id="ARBA00023180"/>
    </source>
</evidence>
<protein>
    <recommendedName>
        <fullName evidence="5">Carboxylic ester hydrolase</fullName>
        <ecNumber evidence="5">3.1.1.-</ecNumber>
    </recommendedName>
</protein>
<dbReference type="InterPro" id="IPR050654">
    <property type="entry name" value="AChE-related_enzymes"/>
</dbReference>
<keyword evidence="4" id="KW-0325">Glycoprotein</keyword>
<dbReference type="Proteomes" id="UP000594260">
    <property type="component" value="Unplaced"/>
</dbReference>
<dbReference type="InterPro" id="IPR019826">
    <property type="entry name" value="Carboxylesterase_B_AS"/>
</dbReference>
<evidence type="ECO:0000313" key="8">
    <source>
        <dbReference type="Proteomes" id="UP000594260"/>
    </source>
</evidence>
<evidence type="ECO:0000256" key="3">
    <source>
        <dbReference type="ARBA" id="ARBA00022801"/>
    </source>
</evidence>
<dbReference type="EnsemblMetazoa" id="XM_022790741">
    <property type="protein sequence ID" value="XP_022646476"/>
    <property type="gene ID" value="LOC111244098"/>
</dbReference>
<keyword evidence="2" id="KW-0719">Serine esterase</keyword>
<dbReference type="InterPro" id="IPR002018">
    <property type="entry name" value="CarbesteraseB"/>
</dbReference>
<dbReference type="SUPFAM" id="SSF53474">
    <property type="entry name" value="alpha/beta-Hydrolases"/>
    <property type="match status" value="1"/>
</dbReference>
<dbReference type="Pfam" id="PF00135">
    <property type="entry name" value="COesterase"/>
    <property type="match status" value="1"/>
</dbReference>
<name>A0A7M7J3X4_VARDE</name>
<dbReference type="AlphaFoldDB" id="A0A7M7J3X4"/>
<dbReference type="RefSeq" id="XP_022646476.1">
    <property type="nucleotide sequence ID" value="XM_022790741.1"/>
</dbReference>
<proteinExistence type="inferred from homology"/>
<dbReference type="PANTHER" id="PTHR43918">
    <property type="entry name" value="ACETYLCHOLINESTERASE"/>
    <property type="match status" value="1"/>
</dbReference>
<accession>A0A7M7J3X4</accession>
<dbReference type="GO" id="GO:0006581">
    <property type="term" value="P:acetylcholine catabolic process"/>
    <property type="evidence" value="ECO:0007669"/>
    <property type="project" value="TreeGrafter"/>
</dbReference>
<dbReference type="GeneID" id="111244098"/>